<dbReference type="AlphaFoldDB" id="A0A3S2WEQ6"/>
<keyword evidence="2" id="KW-1185">Reference proteome</keyword>
<reference evidence="1 2" key="1">
    <citation type="submission" date="2019-01" db="EMBL/GenBank/DDBJ databases">
        <authorList>
            <person name="Chen W.-M."/>
        </authorList>
    </citation>
    <scope>NUCLEOTIDE SEQUENCE [LARGE SCALE GENOMIC DNA]</scope>
    <source>
        <strain evidence="1 2">BBQ-12</strain>
    </source>
</reference>
<proteinExistence type="predicted"/>
<comment type="caution">
    <text evidence="1">The sequence shown here is derived from an EMBL/GenBank/DDBJ whole genome shotgun (WGS) entry which is preliminary data.</text>
</comment>
<dbReference type="OrthoDB" id="345849at2"/>
<accession>A0A3S2WEQ6</accession>
<organism evidence="1 2">
    <name type="scientific">Flavobacterium sufflavum</name>
    <dbReference type="NCBI Taxonomy" id="1921138"/>
    <lineage>
        <taxon>Bacteria</taxon>
        <taxon>Pseudomonadati</taxon>
        <taxon>Bacteroidota</taxon>
        <taxon>Flavobacteriia</taxon>
        <taxon>Flavobacteriales</taxon>
        <taxon>Flavobacteriaceae</taxon>
        <taxon>Flavobacterium</taxon>
    </lineage>
</organism>
<name>A0A3S2WEQ6_9FLAO</name>
<gene>
    <name evidence="1" type="ORF">EOD40_06515</name>
</gene>
<dbReference type="Proteomes" id="UP000285211">
    <property type="component" value="Unassembled WGS sequence"/>
</dbReference>
<sequence>MVSYSDKEYIESKAIKKGLKKLDSPFSDLANWINDNFGVKPLNIVYDILEHNKQPRLQVIFEKYKDNISFKTENSLFQNPDRQLMIQNAFRDLIHNHSEFTADNLYVIFSSFEPIAKEEANGKINNQKLYKLKENLKEQQIWEIKRNFSTGIFFFFTNEQLEKNDNNETKNKFKSEYLKLIKECDEFDYINDSTFSIKLDSKENFDKNYQSNWFYYYKDN</sequence>
<evidence type="ECO:0000313" key="1">
    <source>
        <dbReference type="EMBL" id="RVT77454.1"/>
    </source>
</evidence>
<protein>
    <submittedName>
        <fullName evidence="1">Uncharacterized protein</fullName>
    </submittedName>
</protein>
<evidence type="ECO:0000313" key="2">
    <source>
        <dbReference type="Proteomes" id="UP000285211"/>
    </source>
</evidence>
<dbReference type="EMBL" id="SACJ01000003">
    <property type="protein sequence ID" value="RVT77454.1"/>
    <property type="molecule type" value="Genomic_DNA"/>
</dbReference>
<dbReference type="RefSeq" id="WP_128194091.1">
    <property type="nucleotide sequence ID" value="NZ_SACJ01000003.1"/>
</dbReference>